<gene>
    <name evidence="2" type="ORF">PMAYCL1PPCAC_04268</name>
</gene>
<reference evidence="3" key="1">
    <citation type="submission" date="2022-10" db="EMBL/GenBank/DDBJ databases">
        <title>Genome assembly of Pristionchus species.</title>
        <authorList>
            <person name="Yoshida K."/>
            <person name="Sommer R.J."/>
        </authorList>
    </citation>
    <scope>NUCLEOTIDE SEQUENCE [LARGE SCALE GENOMIC DNA]</scope>
    <source>
        <strain evidence="3">RS5460</strain>
    </source>
</reference>
<dbReference type="Proteomes" id="UP001328107">
    <property type="component" value="Unassembled WGS sequence"/>
</dbReference>
<name>A0AAN4Z4E9_9BILA</name>
<comment type="caution">
    <text evidence="2">The sequence shown here is derived from an EMBL/GenBank/DDBJ whole genome shotgun (WGS) entry which is preliminary data.</text>
</comment>
<evidence type="ECO:0000313" key="2">
    <source>
        <dbReference type="EMBL" id="GMR34073.1"/>
    </source>
</evidence>
<protein>
    <submittedName>
        <fullName evidence="2">Uncharacterized protein</fullName>
    </submittedName>
</protein>
<evidence type="ECO:0000256" key="1">
    <source>
        <dbReference type="SAM" id="MobiDB-lite"/>
    </source>
</evidence>
<accession>A0AAN4Z4E9</accession>
<feature type="region of interest" description="Disordered" evidence="1">
    <location>
        <begin position="99"/>
        <end position="119"/>
    </location>
</feature>
<feature type="non-terminal residue" evidence="2">
    <location>
        <position position="1"/>
    </location>
</feature>
<organism evidence="2 3">
    <name type="scientific">Pristionchus mayeri</name>
    <dbReference type="NCBI Taxonomy" id="1317129"/>
    <lineage>
        <taxon>Eukaryota</taxon>
        <taxon>Metazoa</taxon>
        <taxon>Ecdysozoa</taxon>
        <taxon>Nematoda</taxon>
        <taxon>Chromadorea</taxon>
        <taxon>Rhabditida</taxon>
        <taxon>Rhabditina</taxon>
        <taxon>Diplogasteromorpha</taxon>
        <taxon>Diplogasteroidea</taxon>
        <taxon>Neodiplogasteridae</taxon>
        <taxon>Pristionchus</taxon>
    </lineage>
</organism>
<dbReference type="SUPFAM" id="SSF57997">
    <property type="entry name" value="Tropomyosin"/>
    <property type="match status" value="1"/>
</dbReference>
<sequence length="197" mass="22954">QEHLPRVEELIGKLKISEGDVQRLIKISAGKQARIEHLEARVEALENAIDQKHDALKEKGNEYSKKRIDELKSKLADSEKREDEMKKRIDDLSSKLEKSVKREEEQTQRVNDLTNQLEEEKSMEKTPKCIVTLCKKYPSTPYGYIRHLDEHHKTTLLKSGIYLHCSCGITFNTKRDQKKHDKKCSGNEFTLHKLDED</sequence>
<evidence type="ECO:0000313" key="3">
    <source>
        <dbReference type="Proteomes" id="UP001328107"/>
    </source>
</evidence>
<dbReference type="AlphaFoldDB" id="A0AAN4Z4E9"/>
<keyword evidence="3" id="KW-1185">Reference proteome</keyword>
<proteinExistence type="predicted"/>
<dbReference type="EMBL" id="BTRK01000001">
    <property type="protein sequence ID" value="GMR34073.1"/>
    <property type="molecule type" value="Genomic_DNA"/>
</dbReference>